<feature type="compositionally biased region" description="Basic and acidic residues" evidence="1">
    <location>
        <begin position="68"/>
        <end position="79"/>
    </location>
</feature>
<accession>A0A813LBY8</accession>
<gene>
    <name evidence="2" type="ORF">PGLA2088_LOCUS45181</name>
</gene>
<comment type="caution">
    <text evidence="2">The sequence shown here is derived from an EMBL/GenBank/DDBJ whole genome shotgun (WGS) entry which is preliminary data.</text>
</comment>
<sequence>WEGMLQDEEVDSEEILASIREAQVDKARGGMMRKLIVPKWMKLAGLLPAEMKREMEESKRRFSGRGQDVLRHLPRDSGRRMGIGAPTSCSPL</sequence>
<evidence type="ECO:0000256" key="1">
    <source>
        <dbReference type="SAM" id="MobiDB-lite"/>
    </source>
</evidence>
<reference evidence="2" key="1">
    <citation type="submission" date="2021-02" db="EMBL/GenBank/DDBJ databases">
        <authorList>
            <person name="Dougan E. K."/>
            <person name="Rhodes N."/>
            <person name="Thang M."/>
            <person name="Chan C."/>
        </authorList>
    </citation>
    <scope>NUCLEOTIDE SEQUENCE</scope>
</reference>
<name>A0A813LBY8_POLGL</name>
<feature type="non-terminal residue" evidence="2">
    <location>
        <position position="92"/>
    </location>
</feature>
<dbReference type="AlphaFoldDB" id="A0A813LBY8"/>
<proteinExistence type="predicted"/>
<feature type="region of interest" description="Disordered" evidence="1">
    <location>
        <begin position="57"/>
        <end position="92"/>
    </location>
</feature>
<dbReference type="Proteomes" id="UP000626109">
    <property type="component" value="Unassembled WGS sequence"/>
</dbReference>
<protein>
    <submittedName>
        <fullName evidence="2">Uncharacterized protein</fullName>
    </submittedName>
</protein>
<dbReference type="EMBL" id="CAJNNW010035581">
    <property type="protein sequence ID" value="CAE8728617.1"/>
    <property type="molecule type" value="Genomic_DNA"/>
</dbReference>
<evidence type="ECO:0000313" key="3">
    <source>
        <dbReference type="Proteomes" id="UP000626109"/>
    </source>
</evidence>
<organism evidence="2 3">
    <name type="scientific">Polarella glacialis</name>
    <name type="common">Dinoflagellate</name>
    <dbReference type="NCBI Taxonomy" id="89957"/>
    <lineage>
        <taxon>Eukaryota</taxon>
        <taxon>Sar</taxon>
        <taxon>Alveolata</taxon>
        <taxon>Dinophyceae</taxon>
        <taxon>Suessiales</taxon>
        <taxon>Suessiaceae</taxon>
        <taxon>Polarella</taxon>
    </lineage>
</organism>
<evidence type="ECO:0000313" key="2">
    <source>
        <dbReference type="EMBL" id="CAE8728617.1"/>
    </source>
</evidence>